<name>A0A159ZY86_PSEFL</name>
<evidence type="ECO:0000313" key="3">
    <source>
        <dbReference type="Proteomes" id="UP000076083"/>
    </source>
</evidence>
<dbReference type="SUPFAM" id="SSF51905">
    <property type="entry name" value="FAD/NAD(P)-binding domain"/>
    <property type="match status" value="1"/>
</dbReference>
<reference evidence="2 3" key="2">
    <citation type="journal article" date="2018" name="Nature">
        <title>Mutant phenotypes for thousands of bacterial genes of unknown function.</title>
        <authorList>
            <person name="Price M.N."/>
            <person name="Wetmore K.M."/>
            <person name="Waters R.J."/>
            <person name="Callaghan M."/>
            <person name="Ray J."/>
            <person name="Liu H."/>
            <person name="Kuehl J.V."/>
            <person name="Melnyk R.A."/>
            <person name="Lamson J.S."/>
            <person name="Suh Y."/>
            <person name="Carlson H.K."/>
            <person name="Esquivel Z."/>
            <person name="Sadeeshkumar H."/>
            <person name="Chakraborty R."/>
            <person name="Zane G.M."/>
            <person name="Rubin B.E."/>
            <person name="Wall J.D."/>
            <person name="Visel A."/>
            <person name="Bristow J."/>
            <person name="Blow M.J."/>
            <person name="Arkin A.P."/>
            <person name="Deutschbauer A.M."/>
        </authorList>
    </citation>
    <scope>NUCLEOTIDE SEQUENCE [LARGE SCALE GENOMIC DNA]</scope>
    <source>
        <strain evidence="2 3">FW300-N2E2</strain>
    </source>
</reference>
<reference evidence="3" key="1">
    <citation type="submission" date="2016-04" db="EMBL/GenBank/DDBJ databases">
        <authorList>
            <person name="Ray J."/>
            <person name="Price M."/>
            <person name="Deutschbauer A."/>
        </authorList>
    </citation>
    <scope>NUCLEOTIDE SEQUENCE [LARGE SCALE GENOMIC DNA]</scope>
    <source>
        <strain evidence="3">FW300-N2E2</strain>
    </source>
</reference>
<proteinExistence type="predicted"/>
<dbReference type="GO" id="GO:0016491">
    <property type="term" value="F:oxidoreductase activity"/>
    <property type="evidence" value="ECO:0007669"/>
    <property type="project" value="InterPro"/>
</dbReference>
<dbReference type="Gene3D" id="3.90.660.10">
    <property type="match status" value="1"/>
</dbReference>
<dbReference type="InterPro" id="IPR050464">
    <property type="entry name" value="Zeta_carotene_desat/Oxidored"/>
</dbReference>
<dbReference type="InterPro" id="IPR036188">
    <property type="entry name" value="FAD/NAD-bd_sf"/>
</dbReference>
<gene>
    <name evidence="2" type="ORF">TK06_09405</name>
</gene>
<dbReference type="AlphaFoldDB" id="A0A159ZY86"/>
<organism evidence="2 3">
    <name type="scientific">Pseudomonas fluorescens</name>
    <dbReference type="NCBI Taxonomy" id="294"/>
    <lineage>
        <taxon>Bacteria</taxon>
        <taxon>Pseudomonadati</taxon>
        <taxon>Pseudomonadota</taxon>
        <taxon>Gammaproteobacteria</taxon>
        <taxon>Pseudomonadales</taxon>
        <taxon>Pseudomonadaceae</taxon>
        <taxon>Pseudomonas</taxon>
    </lineage>
</organism>
<evidence type="ECO:0000259" key="1">
    <source>
        <dbReference type="Pfam" id="PF01593"/>
    </source>
</evidence>
<dbReference type="Proteomes" id="UP000076083">
    <property type="component" value="Chromosome"/>
</dbReference>
<dbReference type="InterPro" id="IPR002937">
    <property type="entry name" value="Amino_oxidase"/>
</dbReference>
<dbReference type="EMBL" id="CP015225">
    <property type="protein sequence ID" value="AMZ71308.1"/>
    <property type="molecule type" value="Genomic_DNA"/>
</dbReference>
<dbReference type="RefSeq" id="WP_063321868.1">
    <property type="nucleotide sequence ID" value="NZ_CP015225.1"/>
</dbReference>
<dbReference type="Pfam" id="PF01593">
    <property type="entry name" value="Amino_oxidase"/>
    <property type="match status" value="1"/>
</dbReference>
<protein>
    <recommendedName>
        <fullName evidence="1">Amine oxidase domain-containing protein</fullName>
    </recommendedName>
</protein>
<sequence length="442" mass="49495">MTKNIIVVGSGISGLSAAYDLTKAGHKVTVLESTATAGGRMADVDMKGLNVHSGATIIWDNFKDMMGLVNELGMKDQLVSWTRDATRVDNGQKVYDIQYHFSVSNMLTHPAFGTATKLKLAKLLPDIIRSGLKTDPCFMHTAAEFDTESVAEYLTDKGVVDFLENYIEPLFRAPWNWEPEEFSKAYLLTMMGHLPTAKTHTFKYGIGSLTRELAKHVDVKYQTKVLSIVEKQGAGCDVQIENNDGTHILQADIVVFAAPADRASALVSTLNNEEKAFFESVKYNECGIVYYVLSKPLEQKLQWYTRKHPSPVVFYAQIPEDEHVPEGHRQPPHLYLELTPQQRDRAVAEGGTGNLKQYVHQFAKDMYPAVDEDTVEVIEQWIPQMLPLWYPGYAKKVAAFIETYEAAPRSIYFAGDYLAHSHTGGACASGRRAARLIQKHWN</sequence>
<evidence type="ECO:0000313" key="2">
    <source>
        <dbReference type="EMBL" id="AMZ71308.1"/>
    </source>
</evidence>
<dbReference type="PANTHER" id="PTHR42923">
    <property type="entry name" value="PROTOPORPHYRINOGEN OXIDASE"/>
    <property type="match status" value="1"/>
</dbReference>
<feature type="domain" description="Amine oxidase" evidence="1">
    <location>
        <begin position="12"/>
        <end position="437"/>
    </location>
</feature>
<dbReference type="Gene3D" id="3.50.50.60">
    <property type="entry name" value="FAD/NAD(P)-binding domain"/>
    <property type="match status" value="2"/>
</dbReference>
<accession>A0A159ZY86</accession>